<name>A0A1Y2D125_9FUNG</name>
<dbReference type="EMBL" id="MCGO01000002">
    <property type="protein sequence ID" value="ORY52978.1"/>
    <property type="molecule type" value="Genomic_DNA"/>
</dbReference>
<comment type="caution">
    <text evidence="2">The sequence shown here is derived from an EMBL/GenBank/DDBJ whole genome shotgun (WGS) entry which is preliminary data.</text>
</comment>
<protein>
    <submittedName>
        <fullName evidence="2">Uncharacterized protein</fullName>
    </submittedName>
</protein>
<dbReference type="AlphaFoldDB" id="A0A1Y2D125"/>
<sequence>MTSCEKSVITPLRPATSRKHSISGLNSVPPTEPPHHHRLIFAYKYNLLDFHDPSVAFILWDLTFFVAFGGMALSGVVNRLPQLLTSFADYFIVRCFVEMAWSARILLVECPLDNVLGCLTAGATLVMDPILTYLIVQGLSLEMDRVAVECPV</sequence>
<dbReference type="OrthoDB" id="10309745at2759"/>
<proteinExistence type="predicted"/>
<organism evidence="2 3">
    <name type="scientific">Rhizoclosmatium globosum</name>
    <dbReference type="NCBI Taxonomy" id="329046"/>
    <lineage>
        <taxon>Eukaryota</taxon>
        <taxon>Fungi</taxon>
        <taxon>Fungi incertae sedis</taxon>
        <taxon>Chytridiomycota</taxon>
        <taxon>Chytridiomycota incertae sedis</taxon>
        <taxon>Chytridiomycetes</taxon>
        <taxon>Chytridiales</taxon>
        <taxon>Chytriomycetaceae</taxon>
        <taxon>Rhizoclosmatium</taxon>
    </lineage>
</organism>
<gene>
    <name evidence="2" type="ORF">BCR33DRAFT_711383</name>
</gene>
<keyword evidence="1" id="KW-0812">Transmembrane</keyword>
<evidence type="ECO:0000313" key="3">
    <source>
        <dbReference type="Proteomes" id="UP000193642"/>
    </source>
</evidence>
<accession>A0A1Y2D125</accession>
<keyword evidence="1" id="KW-1133">Transmembrane helix</keyword>
<evidence type="ECO:0000256" key="1">
    <source>
        <dbReference type="SAM" id="Phobius"/>
    </source>
</evidence>
<evidence type="ECO:0000313" key="2">
    <source>
        <dbReference type="EMBL" id="ORY52978.1"/>
    </source>
</evidence>
<feature type="transmembrane region" description="Helical" evidence="1">
    <location>
        <begin position="57"/>
        <end position="78"/>
    </location>
</feature>
<keyword evidence="1" id="KW-0472">Membrane</keyword>
<keyword evidence="3" id="KW-1185">Reference proteome</keyword>
<dbReference type="Proteomes" id="UP000193642">
    <property type="component" value="Unassembled WGS sequence"/>
</dbReference>
<reference evidence="2 3" key="1">
    <citation type="submission" date="2016-07" db="EMBL/GenBank/DDBJ databases">
        <title>Pervasive Adenine N6-methylation of Active Genes in Fungi.</title>
        <authorList>
            <consortium name="DOE Joint Genome Institute"/>
            <person name="Mondo S.J."/>
            <person name="Dannebaum R.O."/>
            <person name="Kuo R.C."/>
            <person name="Labutti K."/>
            <person name="Haridas S."/>
            <person name="Kuo A."/>
            <person name="Salamov A."/>
            <person name="Ahrendt S.R."/>
            <person name="Lipzen A."/>
            <person name="Sullivan W."/>
            <person name="Andreopoulos W.B."/>
            <person name="Clum A."/>
            <person name="Lindquist E."/>
            <person name="Daum C."/>
            <person name="Ramamoorthy G.K."/>
            <person name="Gryganskyi A."/>
            <person name="Culley D."/>
            <person name="Magnuson J.K."/>
            <person name="James T.Y."/>
            <person name="O'Malley M.A."/>
            <person name="Stajich J.E."/>
            <person name="Spatafora J.W."/>
            <person name="Visel A."/>
            <person name="Grigoriev I.V."/>
        </authorList>
    </citation>
    <scope>NUCLEOTIDE SEQUENCE [LARGE SCALE GENOMIC DNA]</scope>
    <source>
        <strain evidence="2 3">JEL800</strain>
    </source>
</reference>